<dbReference type="AlphaFoldDB" id="A0A9P8VR62"/>
<dbReference type="PROSITE" id="PS50600">
    <property type="entry name" value="ULP_PROTEASE"/>
    <property type="match status" value="1"/>
</dbReference>
<comment type="similarity">
    <text evidence="1">Belongs to the peptidase C48 family.</text>
</comment>
<evidence type="ECO:0000256" key="2">
    <source>
        <dbReference type="ARBA" id="ARBA00022670"/>
    </source>
</evidence>
<dbReference type="InterPro" id="IPR003653">
    <property type="entry name" value="Peptidase_C48_C"/>
</dbReference>
<evidence type="ECO:0000313" key="7">
    <source>
        <dbReference type="Proteomes" id="UP000777438"/>
    </source>
</evidence>
<feature type="region of interest" description="Disordered" evidence="4">
    <location>
        <begin position="1"/>
        <end position="133"/>
    </location>
</feature>
<proteinExistence type="inferred from homology"/>
<dbReference type="Pfam" id="PF02902">
    <property type="entry name" value="Peptidase_C48"/>
    <property type="match status" value="1"/>
</dbReference>
<dbReference type="InterPro" id="IPR038765">
    <property type="entry name" value="Papain-like_cys_pep_sf"/>
</dbReference>
<keyword evidence="3" id="KW-0378">Hydrolase</keyword>
<name>A0A9P8VR62_9HYPO</name>
<evidence type="ECO:0000256" key="3">
    <source>
        <dbReference type="ARBA" id="ARBA00022801"/>
    </source>
</evidence>
<comment type="caution">
    <text evidence="6">The sequence shown here is derived from an EMBL/GenBank/DDBJ whole genome shotgun (WGS) entry which is preliminary data.</text>
</comment>
<keyword evidence="2" id="KW-0645">Protease</keyword>
<feature type="compositionally biased region" description="Low complexity" evidence="4">
    <location>
        <begin position="108"/>
        <end position="129"/>
    </location>
</feature>
<dbReference type="SUPFAM" id="SSF54001">
    <property type="entry name" value="Cysteine proteinases"/>
    <property type="match status" value="1"/>
</dbReference>
<dbReference type="OrthoDB" id="5048491at2759"/>
<dbReference type="GO" id="GO:0006508">
    <property type="term" value="P:proteolysis"/>
    <property type="evidence" value="ECO:0007669"/>
    <property type="project" value="UniProtKB-KW"/>
</dbReference>
<organism evidence="6 7">
    <name type="scientific">Thelonectria olida</name>
    <dbReference type="NCBI Taxonomy" id="1576542"/>
    <lineage>
        <taxon>Eukaryota</taxon>
        <taxon>Fungi</taxon>
        <taxon>Dikarya</taxon>
        <taxon>Ascomycota</taxon>
        <taxon>Pezizomycotina</taxon>
        <taxon>Sordariomycetes</taxon>
        <taxon>Hypocreomycetidae</taxon>
        <taxon>Hypocreales</taxon>
        <taxon>Nectriaceae</taxon>
        <taxon>Thelonectria</taxon>
    </lineage>
</organism>
<feature type="compositionally biased region" description="Polar residues" evidence="4">
    <location>
        <begin position="440"/>
        <end position="453"/>
    </location>
</feature>
<feature type="compositionally biased region" description="Polar residues" evidence="4">
    <location>
        <begin position="82"/>
        <end position="103"/>
    </location>
</feature>
<evidence type="ECO:0000313" key="6">
    <source>
        <dbReference type="EMBL" id="KAH6871215.1"/>
    </source>
</evidence>
<sequence>MALEELCMRPPSRGGRIQSGNPICGNEVSRVALTWMKEQAQQQSPVVPDSEGVEEGNEKGGLSSPPGAEKESAPAADDEHPTTSYPNPTGADTSRDAQGQLSQRAEVLLSKPPTSPSLPVASPPSLVSPHHLGTMTPMPVISLSTLVTNDNDDNSSHDDVAFSCGSPTTEGPKCDKGLSKSLPSASLPICIKLSPDPELDEATATSHNESEGHRDKKIVSEALDELRTGAWLSSDTINCLQREILATIRSNPSPHGRIWRDSTLLDPLALLSAQAASTGWRRFREEDASFVIGCVHDSSPGHWTLAIFDCSASTILWYDPLPSPLRTEEASTRLRLLAEKNLGRPDFSFSELPGPRQIDGSSCGIFVLQTIHDFLLHGCLPSALELDKSRLRLVRFLDPLDSTQAVSTKPIDHATVESTLPSGPDRTASRDGEPPEPTIPHTSAISSKQQWQDQHVVPRHAESSAETLELANDVSSPHDGNVALKRTSPLCSGQVFRHECLLDPPSQKRPRLTPVDAGADADIAPARPINEAEGPSTQLSRAYHELKRQRGLLASFQQPYRELVAEIPRIDVAAFHSALQAKQTELYRLEFGASRLKGQLTEMLAAEQELTRKREAVSHRQRIAQRLFGPDSDLVRLQLPQEMNLIRSFSITMKS</sequence>
<evidence type="ECO:0000256" key="4">
    <source>
        <dbReference type="SAM" id="MobiDB-lite"/>
    </source>
</evidence>
<feature type="compositionally biased region" description="Basic and acidic residues" evidence="4">
    <location>
        <begin position="68"/>
        <end position="81"/>
    </location>
</feature>
<gene>
    <name evidence="6" type="ORF">B0T10DRAFT_500687</name>
</gene>
<dbReference type="EMBL" id="JAGPYM010000057">
    <property type="protein sequence ID" value="KAH6871215.1"/>
    <property type="molecule type" value="Genomic_DNA"/>
</dbReference>
<protein>
    <recommendedName>
        <fullName evidence="5">Ubiquitin-like protease family profile domain-containing protein</fullName>
    </recommendedName>
</protein>
<dbReference type="Proteomes" id="UP000777438">
    <property type="component" value="Unassembled WGS sequence"/>
</dbReference>
<dbReference type="GO" id="GO:0019783">
    <property type="term" value="F:ubiquitin-like protein peptidase activity"/>
    <property type="evidence" value="ECO:0007669"/>
    <property type="project" value="UniProtKB-ARBA"/>
</dbReference>
<evidence type="ECO:0000256" key="1">
    <source>
        <dbReference type="ARBA" id="ARBA00005234"/>
    </source>
</evidence>
<dbReference type="GO" id="GO:0008234">
    <property type="term" value="F:cysteine-type peptidase activity"/>
    <property type="evidence" value="ECO:0007669"/>
    <property type="project" value="InterPro"/>
</dbReference>
<accession>A0A9P8VR62</accession>
<reference evidence="6 7" key="1">
    <citation type="journal article" date="2021" name="Nat. Commun.">
        <title>Genetic determinants of endophytism in the Arabidopsis root mycobiome.</title>
        <authorList>
            <person name="Mesny F."/>
            <person name="Miyauchi S."/>
            <person name="Thiergart T."/>
            <person name="Pickel B."/>
            <person name="Atanasova L."/>
            <person name="Karlsson M."/>
            <person name="Huettel B."/>
            <person name="Barry K.W."/>
            <person name="Haridas S."/>
            <person name="Chen C."/>
            <person name="Bauer D."/>
            <person name="Andreopoulos W."/>
            <person name="Pangilinan J."/>
            <person name="LaButti K."/>
            <person name="Riley R."/>
            <person name="Lipzen A."/>
            <person name="Clum A."/>
            <person name="Drula E."/>
            <person name="Henrissat B."/>
            <person name="Kohler A."/>
            <person name="Grigoriev I.V."/>
            <person name="Martin F.M."/>
            <person name="Hacquard S."/>
        </authorList>
    </citation>
    <scope>NUCLEOTIDE SEQUENCE [LARGE SCALE GENOMIC DNA]</scope>
    <source>
        <strain evidence="6 7">MPI-CAGE-CH-0241</strain>
    </source>
</reference>
<feature type="region of interest" description="Disordered" evidence="4">
    <location>
        <begin position="408"/>
        <end position="468"/>
    </location>
</feature>
<dbReference type="Gene3D" id="3.40.395.10">
    <property type="entry name" value="Adenoviral Proteinase, Chain A"/>
    <property type="match status" value="1"/>
</dbReference>
<feature type="domain" description="Ubiquitin-like protease family profile" evidence="5">
    <location>
        <begin position="216"/>
        <end position="374"/>
    </location>
</feature>
<evidence type="ECO:0000259" key="5">
    <source>
        <dbReference type="PROSITE" id="PS50600"/>
    </source>
</evidence>
<keyword evidence="7" id="KW-1185">Reference proteome</keyword>